<dbReference type="OrthoDB" id="187348at2759"/>
<dbReference type="GO" id="GO:0015104">
    <property type="term" value="F:antimonite transmembrane transporter activity"/>
    <property type="evidence" value="ECO:0007669"/>
    <property type="project" value="TreeGrafter"/>
</dbReference>
<evidence type="ECO:0000256" key="3">
    <source>
        <dbReference type="ARBA" id="ARBA00022448"/>
    </source>
</evidence>
<evidence type="ECO:0000256" key="9">
    <source>
        <dbReference type="SAM" id="Phobius"/>
    </source>
</evidence>
<dbReference type="EMBL" id="CENE01000001">
    <property type="protein sequence ID" value="CEQ38657.1"/>
    <property type="molecule type" value="Genomic_DNA"/>
</dbReference>
<evidence type="ECO:0000256" key="7">
    <source>
        <dbReference type="ARBA" id="ARBA00023136"/>
    </source>
</evidence>
<dbReference type="GO" id="GO:0015105">
    <property type="term" value="F:arsenite transmembrane transporter activity"/>
    <property type="evidence" value="ECO:0007669"/>
    <property type="project" value="TreeGrafter"/>
</dbReference>
<dbReference type="GO" id="GO:0005886">
    <property type="term" value="C:plasma membrane"/>
    <property type="evidence" value="ECO:0007669"/>
    <property type="project" value="UniProtKB-SubCell"/>
</dbReference>
<evidence type="ECO:0000313" key="11">
    <source>
        <dbReference type="Proteomes" id="UP000243876"/>
    </source>
</evidence>
<dbReference type="Proteomes" id="UP000243876">
    <property type="component" value="Unassembled WGS sequence"/>
</dbReference>
<dbReference type="PANTHER" id="PTHR43057">
    <property type="entry name" value="ARSENITE EFFLUX TRANSPORTER"/>
    <property type="match status" value="1"/>
</dbReference>
<dbReference type="Pfam" id="PF01758">
    <property type="entry name" value="SBF"/>
    <property type="match status" value="2"/>
</dbReference>
<dbReference type="InterPro" id="IPR004706">
    <property type="entry name" value="Arsenical-R_Acr3"/>
</dbReference>
<keyword evidence="11" id="KW-1185">Reference proteome</keyword>
<dbReference type="Gene3D" id="1.20.1530.20">
    <property type="match status" value="1"/>
</dbReference>
<feature type="transmembrane region" description="Helical" evidence="9">
    <location>
        <begin position="91"/>
        <end position="110"/>
    </location>
</feature>
<protein>
    <submittedName>
        <fullName evidence="10">SPOSA6832_00105-mRNA-1:cds</fullName>
    </submittedName>
</protein>
<keyword evidence="7 9" id="KW-0472">Membrane</keyword>
<evidence type="ECO:0000256" key="1">
    <source>
        <dbReference type="ARBA" id="ARBA00004651"/>
    </source>
</evidence>
<proteinExistence type="inferred from homology"/>
<name>A0A0D6EF97_SPOSA</name>
<feature type="transmembrane region" description="Helical" evidence="9">
    <location>
        <begin position="61"/>
        <end position="79"/>
    </location>
</feature>
<evidence type="ECO:0000256" key="2">
    <source>
        <dbReference type="ARBA" id="ARBA00010110"/>
    </source>
</evidence>
<dbReference type="GO" id="GO:0015297">
    <property type="term" value="F:antiporter activity"/>
    <property type="evidence" value="ECO:0007669"/>
    <property type="project" value="InterPro"/>
</dbReference>
<keyword evidence="3" id="KW-0813">Transport</keyword>
<feature type="transmembrane region" description="Helical" evidence="9">
    <location>
        <begin position="292"/>
        <end position="310"/>
    </location>
</feature>
<comment type="subcellular location">
    <subcellularLocation>
        <location evidence="1">Cell membrane</location>
        <topology evidence="1">Multi-pass membrane protein</topology>
    </subcellularLocation>
</comment>
<dbReference type="PANTHER" id="PTHR43057:SF1">
    <property type="entry name" value="ARSENICAL-RESISTANCE PROTEIN 3"/>
    <property type="match status" value="1"/>
</dbReference>
<evidence type="ECO:0000256" key="8">
    <source>
        <dbReference type="SAM" id="MobiDB-lite"/>
    </source>
</evidence>
<evidence type="ECO:0000313" key="10">
    <source>
        <dbReference type="EMBL" id="CEQ38657.1"/>
    </source>
</evidence>
<feature type="transmembrane region" description="Helical" evidence="9">
    <location>
        <begin position="322"/>
        <end position="344"/>
    </location>
</feature>
<feature type="region of interest" description="Disordered" evidence="8">
    <location>
        <begin position="429"/>
        <end position="461"/>
    </location>
</feature>
<dbReference type="InterPro" id="IPR002657">
    <property type="entry name" value="BilAc:Na_symport/Acr3"/>
</dbReference>
<dbReference type="InterPro" id="IPR038770">
    <property type="entry name" value="Na+/solute_symporter_sf"/>
</dbReference>
<dbReference type="AlphaFoldDB" id="A0A0D6EF97"/>
<gene>
    <name evidence="10" type="primary">SPOSA6832_00105</name>
</gene>
<feature type="transmembrane region" description="Helical" evidence="9">
    <location>
        <begin position="200"/>
        <end position="220"/>
    </location>
</feature>
<keyword evidence="5 9" id="KW-0812">Transmembrane</keyword>
<reference evidence="11" key="1">
    <citation type="submission" date="2015-02" db="EMBL/GenBank/DDBJ databases">
        <authorList>
            <person name="Gon?alves P."/>
        </authorList>
    </citation>
    <scope>NUCLEOTIDE SEQUENCE [LARGE SCALE GENOMIC DNA]</scope>
</reference>
<feature type="transmembrane region" description="Helical" evidence="9">
    <location>
        <begin position="130"/>
        <end position="154"/>
    </location>
</feature>
<evidence type="ECO:0000256" key="5">
    <source>
        <dbReference type="ARBA" id="ARBA00022692"/>
    </source>
</evidence>
<evidence type="ECO:0000256" key="4">
    <source>
        <dbReference type="ARBA" id="ARBA00022475"/>
    </source>
</evidence>
<sequence length="461" mass="49817">MSQQGVAVQAATTVAEELAKPPPQSCTQFHHSSLVFAGAPTPPCAHTAPTALRQLNFLDRFLALWILLAMVLGLIVGNFSSADEVLEKVKFVDVSLPLAIALMVMMWPILCRVSPSSLVPLFKQRTLWKHLLFSVVLNWIVAPLFMFGLAWAFLPDKRELREGLILVGIARCIAMASQLLPSYGSSFGPRSPGATSNITTFWPAVCAINVVVNSLLQIVLYSPLAILYLRSVMPPWLAASPLSSAGFPLDLLKPGTDRSPSGIPLAAALVTRAVFVLVRARNFFQNKFLPMIAPLSLIALLFTIVIIFAAQGKQVVRSITDVLRIIPPLLVYFAGIFFATIFACRQAKVGYARSTSAALAGASNNFELAIAVAIASYGAHSPQALAATVGPLVECVLRPSTREDKVPVLLGLSYALLWYRRRSQWDLPNEDADEEKHLSTSESGSDSDGPSKAAARPEEAV</sequence>
<keyword evidence="4" id="KW-1003">Cell membrane</keyword>
<keyword evidence="6 9" id="KW-1133">Transmembrane helix</keyword>
<organism evidence="10 11">
    <name type="scientific">Sporidiobolus salmonicolor</name>
    <name type="common">Yeast-like fungus</name>
    <name type="synonym">Sporobolomyces salmonicolor</name>
    <dbReference type="NCBI Taxonomy" id="5005"/>
    <lineage>
        <taxon>Eukaryota</taxon>
        <taxon>Fungi</taxon>
        <taxon>Dikarya</taxon>
        <taxon>Basidiomycota</taxon>
        <taxon>Pucciniomycotina</taxon>
        <taxon>Microbotryomycetes</taxon>
        <taxon>Sporidiobolales</taxon>
        <taxon>Sporidiobolaceae</taxon>
        <taxon>Sporobolomyces</taxon>
    </lineage>
</organism>
<accession>A0A0D6EF97</accession>
<comment type="similarity">
    <text evidence="2">Belongs to the arsenical resistance-3 (ACR3) (TC 2.A.59) family.</text>
</comment>
<evidence type="ECO:0000256" key="6">
    <source>
        <dbReference type="ARBA" id="ARBA00022989"/>
    </source>
</evidence>